<name>D3VGD5_XENNA</name>
<protein>
    <submittedName>
        <fullName evidence="1">Uncharacterized protein</fullName>
    </submittedName>
</protein>
<keyword evidence="2" id="KW-1185">Reference proteome</keyword>
<gene>
    <name evidence="1" type="ordered locus">XNC1_0137</name>
</gene>
<reference evidence="1 2" key="1">
    <citation type="journal article" date="2011" name="PLoS ONE">
        <title>The entomopathogenic bacterial endosymbionts xenorhabdus and photorhabdus: convergent lifestyles from divergent genomes.</title>
        <authorList>
            <person name="Chaston J.M."/>
            <person name="Suen G."/>
            <person name="Tucker S.L."/>
            <person name="Andersen A.W."/>
            <person name="Bhasin A."/>
            <person name="Bode E."/>
            <person name="Bode H.B."/>
            <person name="Brachmann A.O."/>
            <person name="Cowles C.E."/>
            <person name="Cowles K.N."/>
            <person name="Darby C."/>
            <person name="de Leon L."/>
            <person name="Drace K."/>
            <person name="Du Z."/>
            <person name="Givaudan A."/>
            <person name="Herbert Tran E.E."/>
            <person name="Jewell K.A."/>
            <person name="Knack J.J."/>
            <person name="Krasomil-Osterfeld K.C."/>
            <person name="Kukor R."/>
            <person name="Lanois A."/>
            <person name="Latreille P."/>
            <person name="Leimgruber N.K."/>
            <person name="Lipke C.M."/>
            <person name="Liu R."/>
            <person name="Lu X."/>
            <person name="Martens E.C."/>
            <person name="Marri P.R."/>
            <person name="Medigue C."/>
            <person name="Menard M.L."/>
            <person name="Miller N.M."/>
            <person name="Morales-Soto N."/>
            <person name="Norton S."/>
            <person name="Ogier J.C."/>
            <person name="Orchard S.S."/>
            <person name="Park D."/>
            <person name="Park Y."/>
            <person name="Qurollo B.A."/>
            <person name="Sugar D.R."/>
            <person name="Richards G.R."/>
            <person name="Rouy Z."/>
            <person name="Slominski B."/>
            <person name="Slominski K."/>
            <person name="Snyder H."/>
            <person name="Tjaden B.C."/>
            <person name="van der Hoeven R."/>
            <person name="Welch R.D."/>
            <person name="Wheeler C."/>
            <person name="Xiang B."/>
            <person name="Barbazuk B."/>
            <person name="Gaudriault S."/>
            <person name="Goodner B."/>
            <person name="Slater S.C."/>
            <person name="Forst S."/>
            <person name="Goldman B.S."/>
            <person name="Goodrich-Blair H."/>
        </authorList>
    </citation>
    <scope>NUCLEOTIDE SEQUENCE [LARGE SCALE GENOMIC DNA]</scope>
    <source>
        <strain evidence="2">ATCC 19061 / DSM 3370 / CCUG 14189 / LMG 1036 / NCIMB 9965 / AN6</strain>
    </source>
</reference>
<evidence type="ECO:0000313" key="2">
    <source>
        <dbReference type="Proteomes" id="UP000008075"/>
    </source>
</evidence>
<evidence type="ECO:0000313" key="1">
    <source>
        <dbReference type="EMBL" id="CBJ88225.1"/>
    </source>
</evidence>
<dbReference type="KEGG" id="xne:XNC1_0137"/>
<dbReference type="Proteomes" id="UP000008075">
    <property type="component" value="Chromosome"/>
</dbReference>
<dbReference type="HOGENOM" id="CLU_3241627_0_0_6"/>
<organism evidence="1 2">
    <name type="scientific">Xenorhabdus nematophila (strain ATCC 19061 / DSM 3370 / CCUG 14189 / LMG 1036 / NCIMB 9965 / AN6)</name>
    <dbReference type="NCBI Taxonomy" id="406817"/>
    <lineage>
        <taxon>Bacteria</taxon>
        <taxon>Pseudomonadati</taxon>
        <taxon>Pseudomonadota</taxon>
        <taxon>Gammaproteobacteria</taxon>
        <taxon>Enterobacterales</taxon>
        <taxon>Morganellaceae</taxon>
        <taxon>Xenorhabdus</taxon>
    </lineage>
</organism>
<accession>D3VGD5</accession>
<dbReference type="EMBL" id="FN667742">
    <property type="protein sequence ID" value="CBJ88225.1"/>
    <property type="molecule type" value="Genomic_DNA"/>
</dbReference>
<dbReference type="AlphaFoldDB" id="D3VGD5"/>
<sequence length="43" mass="4891">MSKRNHMLIQYEDAIMIISATININVFSNLSLSKKSVSFMNVT</sequence>
<proteinExistence type="predicted"/>